<accession>A0A934I6H3</accession>
<dbReference type="InterPro" id="IPR002477">
    <property type="entry name" value="Peptidoglycan-bd-like"/>
</dbReference>
<dbReference type="GO" id="GO:1990281">
    <property type="term" value="C:efflux pump complex"/>
    <property type="evidence" value="ECO:0007669"/>
    <property type="project" value="TreeGrafter"/>
</dbReference>
<organism evidence="4 5">
    <name type="scientific">Sanguibacter suaedae</name>
    <dbReference type="NCBI Taxonomy" id="2795737"/>
    <lineage>
        <taxon>Bacteria</taxon>
        <taxon>Bacillati</taxon>
        <taxon>Actinomycetota</taxon>
        <taxon>Actinomycetes</taxon>
        <taxon>Micrococcales</taxon>
        <taxon>Sanguibacteraceae</taxon>
        <taxon>Sanguibacter</taxon>
    </lineage>
</organism>
<comment type="caution">
    <text evidence="4">The sequence shown here is derived from an EMBL/GenBank/DDBJ whole genome shotgun (WGS) entry which is preliminary data.</text>
</comment>
<name>A0A934I6H3_9MICO</name>
<dbReference type="AlphaFoldDB" id="A0A934I6H3"/>
<evidence type="ECO:0000256" key="2">
    <source>
        <dbReference type="SAM" id="Phobius"/>
    </source>
</evidence>
<sequence>MTRRSSTTVEEGGEELVGQADEKTRTRWLWWWALACVAAVVVAFLVGTQVRSPWEAAIANSRAVEQVTAPVAQRTLAVDGGEVQGTVALGSSVEVVPRGDGPWVVTATPRAPGEAVTGGQVLVEISGRPVLGLDLPFALYRDLAPGDQGTDVKALQTALAAAGHYSGTADGEYGPATAAAVTRLYQQAGATPPAPSDDTVEAVTEAEDALTEAQDTLAGIGAPEGEPGQAGSGDAATAPDGSAATRGRAQADVDAAAAELQAARTAALQPLPMAEIVRLPGGTAQLVSVSPVGTEVAADGGPVLTLRSGAPTVTARVSMSNAPAFVAGASVTVTSVTDTTSTTTGTVTAVGEFVGSATDSGAPPGYDVTIALADPAGLAEGAAVTVTPEDALPGITGTSVPVLALREDATGTYVRTVAEDGRLERVDVELLGTADGYAVVHGELSDGDDVVVTEGE</sequence>
<dbReference type="EMBL" id="JAEINH010000006">
    <property type="protein sequence ID" value="MBI9115126.1"/>
    <property type="molecule type" value="Genomic_DNA"/>
</dbReference>
<feature type="region of interest" description="Disordered" evidence="1">
    <location>
        <begin position="219"/>
        <end position="249"/>
    </location>
</feature>
<keyword evidence="2" id="KW-0472">Membrane</keyword>
<dbReference type="Pfam" id="PF01471">
    <property type="entry name" value="PG_binding_1"/>
    <property type="match status" value="1"/>
</dbReference>
<dbReference type="InterPro" id="IPR036366">
    <property type="entry name" value="PGBDSf"/>
</dbReference>
<evidence type="ECO:0000256" key="1">
    <source>
        <dbReference type="SAM" id="MobiDB-lite"/>
    </source>
</evidence>
<keyword evidence="2" id="KW-1133">Transmembrane helix</keyword>
<protein>
    <submittedName>
        <fullName evidence="4">Peptidoglycan-binding protein</fullName>
    </submittedName>
</protein>
<proteinExistence type="predicted"/>
<evidence type="ECO:0000313" key="4">
    <source>
        <dbReference type="EMBL" id="MBI9115126.1"/>
    </source>
</evidence>
<gene>
    <name evidence="4" type="ORF">JAV76_08915</name>
</gene>
<dbReference type="PANTHER" id="PTHR30469">
    <property type="entry name" value="MULTIDRUG RESISTANCE PROTEIN MDTA"/>
    <property type="match status" value="1"/>
</dbReference>
<dbReference type="PANTHER" id="PTHR30469:SF11">
    <property type="entry name" value="BLL4320 PROTEIN"/>
    <property type="match status" value="1"/>
</dbReference>
<evidence type="ECO:0000259" key="3">
    <source>
        <dbReference type="Pfam" id="PF01471"/>
    </source>
</evidence>
<dbReference type="Proteomes" id="UP000602087">
    <property type="component" value="Unassembled WGS sequence"/>
</dbReference>
<dbReference type="RefSeq" id="WP_198733686.1">
    <property type="nucleotide sequence ID" value="NZ_JAEINH010000006.1"/>
</dbReference>
<dbReference type="GO" id="GO:0015562">
    <property type="term" value="F:efflux transmembrane transporter activity"/>
    <property type="evidence" value="ECO:0007669"/>
    <property type="project" value="TreeGrafter"/>
</dbReference>
<dbReference type="Gene3D" id="1.10.101.10">
    <property type="entry name" value="PGBD-like superfamily/PGBD"/>
    <property type="match status" value="1"/>
</dbReference>
<feature type="domain" description="Peptidoglycan binding-like" evidence="3">
    <location>
        <begin position="148"/>
        <end position="184"/>
    </location>
</feature>
<evidence type="ECO:0000313" key="5">
    <source>
        <dbReference type="Proteomes" id="UP000602087"/>
    </source>
</evidence>
<keyword evidence="5" id="KW-1185">Reference proteome</keyword>
<dbReference type="SUPFAM" id="SSF47090">
    <property type="entry name" value="PGBD-like"/>
    <property type="match status" value="1"/>
</dbReference>
<dbReference type="InterPro" id="IPR036365">
    <property type="entry name" value="PGBD-like_sf"/>
</dbReference>
<reference evidence="4" key="1">
    <citation type="submission" date="2020-12" db="EMBL/GenBank/DDBJ databases">
        <title>Sanguibacter suaedae sp. nov., isolated from Suaeda aralocaspica.</title>
        <authorList>
            <person name="Ma Q."/>
        </authorList>
    </citation>
    <scope>NUCLEOTIDE SEQUENCE</scope>
    <source>
        <strain evidence="4">YZGR15</strain>
    </source>
</reference>
<keyword evidence="2" id="KW-0812">Transmembrane</keyword>
<feature type="transmembrane region" description="Helical" evidence="2">
    <location>
        <begin position="28"/>
        <end position="47"/>
    </location>
</feature>
<dbReference type="Gene3D" id="2.40.420.20">
    <property type="match status" value="1"/>
</dbReference>